<reference evidence="1 2" key="2">
    <citation type="submission" date="2018-03" db="EMBL/GenBank/DDBJ databases">
        <title>The ancient ancestry and fast evolution of plastids.</title>
        <authorList>
            <person name="Moore K.R."/>
            <person name="Magnabosco C."/>
            <person name="Momper L."/>
            <person name="Gold D.A."/>
            <person name="Bosak T."/>
            <person name="Fournier G.P."/>
        </authorList>
    </citation>
    <scope>NUCLEOTIDE SEQUENCE [LARGE SCALE GENOMIC DNA]</scope>
    <source>
        <strain evidence="1 2">CCAP 1448/3</strain>
    </source>
</reference>
<reference evidence="1 2" key="1">
    <citation type="submission" date="2018-02" db="EMBL/GenBank/DDBJ databases">
        <authorList>
            <person name="Cohen D.B."/>
            <person name="Kent A.D."/>
        </authorList>
    </citation>
    <scope>NUCLEOTIDE SEQUENCE [LARGE SCALE GENOMIC DNA]</scope>
    <source>
        <strain evidence="1 2">CCAP 1448/3</strain>
    </source>
</reference>
<dbReference type="AlphaFoldDB" id="A0A2T1C2G4"/>
<feature type="non-terminal residue" evidence="1">
    <location>
        <position position="78"/>
    </location>
</feature>
<organism evidence="1 2">
    <name type="scientific">Merismopedia glauca CCAP 1448/3</name>
    <dbReference type="NCBI Taxonomy" id="1296344"/>
    <lineage>
        <taxon>Bacteria</taxon>
        <taxon>Bacillati</taxon>
        <taxon>Cyanobacteriota</taxon>
        <taxon>Cyanophyceae</taxon>
        <taxon>Synechococcales</taxon>
        <taxon>Merismopediaceae</taxon>
        <taxon>Merismopedia</taxon>
    </lineage>
</organism>
<protein>
    <recommendedName>
        <fullName evidence="3">ParA family protein</fullName>
    </recommendedName>
</protein>
<dbReference type="RefSeq" id="WP_339377478.1">
    <property type="nucleotide sequence ID" value="NZ_CAWNTC010000071.1"/>
</dbReference>
<comment type="caution">
    <text evidence="1">The sequence shown here is derived from an EMBL/GenBank/DDBJ whole genome shotgun (WGS) entry which is preliminary data.</text>
</comment>
<dbReference type="Proteomes" id="UP000238762">
    <property type="component" value="Unassembled WGS sequence"/>
</dbReference>
<evidence type="ECO:0000313" key="2">
    <source>
        <dbReference type="Proteomes" id="UP000238762"/>
    </source>
</evidence>
<accession>A0A2T1C2G4</accession>
<name>A0A2T1C2G4_9CYAN</name>
<gene>
    <name evidence="1" type="ORF">C7B64_13360</name>
</gene>
<evidence type="ECO:0000313" key="1">
    <source>
        <dbReference type="EMBL" id="PSB02368.1"/>
    </source>
</evidence>
<keyword evidence="2" id="KW-1185">Reference proteome</keyword>
<proteinExistence type="predicted"/>
<sequence length="78" mass="8360">MAARKADGAVSELPLPDFVDNANNGNQSATYTLHICNATDGGVGKSTLSRLLSEYYHKYKPDSYSLIDADPKLDVAIA</sequence>
<dbReference type="EMBL" id="PVWJ01000062">
    <property type="protein sequence ID" value="PSB02368.1"/>
    <property type="molecule type" value="Genomic_DNA"/>
</dbReference>
<evidence type="ECO:0008006" key="3">
    <source>
        <dbReference type="Google" id="ProtNLM"/>
    </source>
</evidence>